<organism evidence="1 2">
    <name type="scientific">Sulfitobacter delicatus</name>
    <dbReference type="NCBI Taxonomy" id="218672"/>
    <lineage>
        <taxon>Bacteria</taxon>
        <taxon>Pseudomonadati</taxon>
        <taxon>Pseudomonadota</taxon>
        <taxon>Alphaproteobacteria</taxon>
        <taxon>Rhodobacterales</taxon>
        <taxon>Roseobacteraceae</taxon>
        <taxon>Sulfitobacter</taxon>
    </lineage>
</organism>
<evidence type="ECO:0008006" key="3">
    <source>
        <dbReference type="Google" id="ProtNLM"/>
    </source>
</evidence>
<sequence length="132" mass="14731">MADIHSENTADAAVEAARVALIAEQNDQFRTTWGADFTVPGQIVMTRGVAALSHEAQVAIMVAVMQFSEFTEDNDPYGTHDFGIFTVAEGEREVRLYWKIDLYDAGYEFGSDDCADTTKTRRVLTILLPEEY</sequence>
<dbReference type="Proteomes" id="UP000199399">
    <property type="component" value="Unassembled WGS sequence"/>
</dbReference>
<proteinExistence type="predicted"/>
<dbReference type="OrthoDB" id="1495368at2"/>
<dbReference type="EMBL" id="FNBP01000021">
    <property type="protein sequence ID" value="SDH07427.1"/>
    <property type="molecule type" value="Genomic_DNA"/>
</dbReference>
<accession>A0A1G7ZFS7</accession>
<dbReference type="Pfam" id="PF12599">
    <property type="entry name" value="DUF3768"/>
    <property type="match status" value="1"/>
</dbReference>
<gene>
    <name evidence="1" type="ORF">SAMN04489759_12125</name>
</gene>
<dbReference type="STRING" id="218672.SAMN04489759_12125"/>
<reference evidence="2" key="1">
    <citation type="submission" date="2016-10" db="EMBL/GenBank/DDBJ databases">
        <authorList>
            <person name="Varghese N."/>
            <person name="Submissions S."/>
        </authorList>
    </citation>
    <scope>NUCLEOTIDE SEQUENCE [LARGE SCALE GENOMIC DNA]</scope>
    <source>
        <strain evidence="2">DSM 16477</strain>
    </source>
</reference>
<dbReference type="AlphaFoldDB" id="A0A1G7ZFS7"/>
<keyword evidence="2" id="KW-1185">Reference proteome</keyword>
<dbReference type="RefSeq" id="WP_093744206.1">
    <property type="nucleotide sequence ID" value="NZ_FNBP01000021.1"/>
</dbReference>
<name>A0A1G7ZFS7_9RHOB</name>
<protein>
    <recommendedName>
        <fullName evidence="3">DUF3768 domain-containing protein</fullName>
    </recommendedName>
</protein>
<evidence type="ECO:0000313" key="1">
    <source>
        <dbReference type="EMBL" id="SDH07427.1"/>
    </source>
</evidence>
<evidence type="ECO:0000313" key="2">
    <source>
        <dbReference type="Proteomes" id="UP000199399"/>
    </source>
</evidence>
<dbReference type="InterPro" id="IPR022243">
    <property type="entry name" value="DUF3768"/>
</dbReference>